<evidence type="ECO:0000259" key="2">
    <source>
        <dbReference type="Pfam" id="PF13360"/>
    </source>
</evidence>
<reference evidence="5" key="1">
    <citation type="submission" date="2023-06" db="EMBL/GenBank/DDBJ databases">
        <title>Genome-scale phylogeny and comparative genomics of the fungal order Sordariales.</title>
        <authorList>
            <consortium name="Lawrence Berkeley National Laboratory"/>
            <person name="Hensen N."/>
            <person name="Bonometti L."/>
            <person name="Westerberg I."/>
            <person name="Brannstrom I.O."/>
            <person name="Guillou S."/>
            <person name="Cros-Aarteil S."/>
            <person name="Calhoun S."/>
            <person name="Haridas S."/>
            <person name="Kuo A."/>
            <person name="Mondo S."/>
            <person name="Pangilinan J."/>
            <person name="Riley R."/>
            <person name="Labutti K."/>
            <person name="Andreopoulos B."/>
            <person name="Lipzen A."/>
            <person name="Chen C."/>
            <person name="Yanf M."/>
            <person name="Daum C."/>
            <person name="Ng V."/>
            <person name="Clum A."/>
            <person name="Steindorff A."/>
            <person name="Ohm R."/>
            <person name="Martin F."/>
            <person name="Silar P."/>
            <person name="Natvig D."/>
            <person name="Lalanne C."/>
            <person name="Gautier V."/>
            <person name="Ament-Velasquez S.L."/>
            <person name="Kruys A."/>
            <person name="Hutchinson M.I."/>
            <person name="Powell A.J."/>
            <person name="Barry K."/>
            <person name="Miller A.N."/>
            <person name="Grigoriev I.V."/>
            <person name="Debuchy R."/>
            <person name="Gladieux P."/>
            <person name="Thoren M.H."/>
            <person name="Johannesson H."/>
        </authorList>
    </citation>
    <scope>NUCLEOTIDE SEQUENCE</scope>
    <source>
        <strain evidence="5">CBS 307.81</strain>
    </source>
</reference>
<dbReference type="InterPro" id="IPR015943">
    <property type="entry name" value="WD40/YVTN_repeat-like_dom_sf"/>
</dbReference>
<dbReference type="PANTHER" id="PTHR10039:SF16">
    <property type="entry name" value="GPI INOSITOL-DEACYLASE"/>
    <property type="match status" value="1"/>
</dbReference>
<feature type="domain" description="Nephrocystin 3-like N-terminal" evidence="4">
    <location>
        <begin position="354"/>
        <end position="514"/>
    </location>
</feature>
<dbReference type="Pfam" id="PF13360">
    <property type="entry name" value="PQQ_2"/>
    <property type="match status" value="1"/>
</dbReference>
<dbReference type="SUPFAM" id="SSF53474">
    <property type="entry name" value="alpha/beta-Hydrolases"/>
    <property type="match status" value="1"/>
</dbReference>
<dbReference type="Pfam" id="PF00400">
    <property type="entry name" value="WD40"/>
    <property type="match status" value="1"/>
</dbReference>
<keyword evidence="1" id="KW-0677">Repeat</keyword>
<dbReference type="Proteomes" id="UP001174997">
    <property type="component" value="Unassembled WGS sequence"/>
</dbReference>
<gene>
    <name evidence="5" type="ORF">QBC41DRAFT_236104</name>
</gene>
<keyword evidence="6" id="KW-1185">Reference proteome</keyword>
<dbReference type="InterPro" id="IPR002372">
    <property type="entry name" value="PQQ_rpt_dom"/>
</dbReference>
<evidence type="ECO:0000259" key="4">
    <source>
        <dbReference type="Pfam" id="PF24883"/>
    </source>
</evidence>
<dbReference type="PANTHER" id="PTHR10039">
    <property type="entry name" value="AMELOGENIN"/>
    <property type="match status" value="1"/>
</dbReference>
<protein>
    <recommendedName>
        <fullName evidence="7">GPI inositol-deacylase</fullName>
    </recommendedName>
</protein>
<evidence type="ECO:0000313" key="5">
    <source>
        <dbReference type="EMBL" id="KAK0661187.1"/>
    </source>
</evidence>
<dbReference type="SUPFAM" id="SSF50998">
    <property type="entry name" value="Quinoprotein alcohol dehydrogenase-like"/>
    <property type="match status" value="1"/>
</dbReference>
<evidence type="ECO:0000259" key="3">
    <source>
        <dbReference type="Pfam" id="PF22939"/>
    </source>
</evidence>
<comment type="caution">
    <text evidence="5">The sequence shown here is derived from an EMBL/GenBank/DDBJ whole genome shotgun (WGS) entry which is preliminary data.</text>
</comment>
<dbReference type="SUPFAM" id="SSF52540">
    <property type="entry name" value="P-loop containing nucleoside triphosphate hydrolases"/>
    <property type="match status" value="1"/>
</dbReference>
<dbReference type="SMART" id="SM00320">
    <property type="entry name" value="WD40"/>
    <property type="match status" value="6"/>
</dbReference>
<dbReference type="Gene3D" id="3.40.50.300">
    <property type="entry name" value="P-loop containing nucleotide triphosphate hydrolases"/>
    <property type="match status" value="1"/>
</dbReference>
<dbReference type="Gene3D" id="2.130.10.10">
    <property type="entry name" value="YVTN repeat-like/Quinoprotein amine dehydrogenase"/>
    <property type="match status" value="2"/>
</dbReference>
<dbReference type="Gene3D" id="3.40.50.1820">
    <property type="entry name" value="alpha/beta hydrolase"/>
    <property type="match status" value="1"/>
</dbReference>
<accession>A0AA39YZ23</accession>
<evidence type="ECO:0000313" key="6">
    <source>
        <dbReference type="Proteomes" id="UP001174997"/>
    </source>
</evidence>
<feature type="domain" description="GPI inositol-deacylase winged helix" evidence="3">
    <location>
        <begin position="632"/>
        <end position="704"/>
    </location>
</feature>
<dbReference type="InterPro" id="IPR029058">
    <property type="entry name" value="AB_hydrolase_fold"/>
</dbReference>
<dbReference type="InterPro" id="IPR001680">
    <property type="entry name" value="WD40_rpt"/>
</dbReference>
<organism evidence="5 6">
    <name type="scientific">Cercophora samala</name>
    <dbReference type="NCBI Taxonomy" id="330535"/>
    <lineage>
        <taxon>Eukaryota</taxon>
        <taxon>Fungi</taxon>
        <taxon>Dikarya</taxon>
        <taxon>Ascomycota</taxon>
        <taxon>Pezizomycotina</taxon>
        <taxon>Sordariomycetes</taxon>
        <taxon>Sordariomycetidae</taxon>
        <taxon>Sordariales</taxon>
        <taxon>Lasiosphaeriaceae</taxon>
        <taxon>Cercophora</taxon>
    </lineage>
</organism>
<dbReference type="Pfam" id="PF22939">
    <property type="entry name" value="WHD_GPIID"/>
    <property type="match status" value="1"/>
</dbReference>
<dbReference type="InterPro" id="IPR011047">
    <property type="entry name" value="Quinoprotein_ADH-like_sf"/>
</dbReference>
<proteinExistence type="predicted"/>
<dbReference type="Pfam" id="PF24883">
    <property type="entry name" value="NPHP3_N"/>
    <property type="match status" value="1"/>
</dbReference>
<dbReference type="InterPro" id="IPR027417">
    <property type="entry name" value="P-loop_NTPase"/>
</dbReference>
<dbReference type="InterPro" id="IPR054471">
    <property type="entry name" value="GPIID_WHD"/>
</dbReference>
<evidence type="ECO:0000256" key="1">
    <source>
        <dbReference type="ARBA" id="ARBA00022737"/>
    </source>
</evidence>
<feature type="domain" description="Pyrrolo-quinoline quinone repeat" evidence="2">
    <location>
        <begin position="963"/>
        <end position="1069"/>
    </location>
</feature>
<dbReference type="InterPro" id="IPR056884">
    <property type="entry name" value="NPHP3-like_N"/>
</dbReference>
<name>A0AA39YZ23_9PEZI</name>
<evidence type="ECO:0008006" key="7">
    <source>
        <dbReference type="Google" id="ProtNLM"/>
    </source>
</evidence>
<sequence length="1610" mass="181445">MSIQDSQAVLRWSTSSISPPNRRLTTLARVFSSLSIKKQTQETPENIRGPLGLRLLFDSSEPLADLIFVHGLGGGSRKTWDKNNDPSLYWPQEWLSRDPEFKHVRVHTFGYPADWTERRESVLNIHDFANSLLSQLQASATIRRSNQVPLIFVCHSMGGLVVKQAYILSQIDPAYQDLGKRFDTIYFLATPHHGAGSAQLLETMLRASNSGNRPFVSDLRLESPAIQSINDEFRHYSNRIKLYSFFEAHPTSISGLAERFIVTKASAVMQLPNERVAPIQADHRGVCKYNSPSDPNYIIVRDSIVESLDRIQDAWTAINDAALKSQKRNLRTFLRISDQLQNFHVDFDEERVQGSCEWLTQVESFRRWRDSGETRIFWLYGNPGAGKSFLSKFVIEHVTGLGYDCSYFFFRAGDKNHSSLRGCLLSLAWQMAETNVFIREIFLEMYESETGFDPDNFQSIWRTLFIGGIFQKPLVKPQFWVLDGLDECLNYAELFPLFAKISASFRLQIFLASRPRPEVHGSLGPSTSLKASFYHLTPQETAEDIKRYVTSNMSSAGGGISTFGSSSQGQDLVSMILNRSEGSFLWVKLVLKELRATLSEEAKRRVLESIPTGMNQIYLHSLKPLAKDEMRRPAARAILMWVSSGMRPLSVTELRAALIIHIQQTFNDLDEHISWFCGYLVTVDSNSVVKMVHETARSLVLNPENGSPIGFQEREAHEELAIVCLKCLNDKDLKAPKGRRLQQGSQSQSGSATRSPFLRYAAMCWHEHVNKSESASEEIVRLIADFCGGKDGNVLTWIEFVATTNNNLTVVIRAGVAMRSFARRVGKERWRRTEKLDLIKSWSTDLLRVAAKFGRNLLRYPASIYTIIPPLCPRNSAIYEQFGRSQRGLGVAGVPSLLDWDDCLATIVYKQKGQRAMSIAATSSYFAVGMSTPSVRLYHANICQEFALFQHGEAVKVIEFNLAGQRLATAGNKKLFVWDIATRRELWSRDLERPCMAMTFNADNDELIVACQDNRLYYLSAENGEETISPISWYMDEDQTEITTVPFTVAISFQHHLLAFVYRGGPIGLWDWEEDEFIGFCEKPEARSRRCPFHASSLVFSPVPNSNSLAAAYEQGEILVFDPLQGNVKARYQGRTDNQTLACSPDGRSLISGDSVGVIRIFDFQNFEPPDHKLRLLYIISGVEENIVGLAFCDDRRFVDIRSPKVKVWEPTVLIRNESSGDDTESILSENFTNVEPDPEAEETDPITSLTVHPSGKHIFCATQNGLINIYDTLTGARTQTIYEHSRGDTIIWMIFSQAHDSILATAGVSSKVIIHRLAYKQRQWSIEMKLFEYRMGERIEQLLFNPAGTRVLVVTTTQDIVYSLNEESTASCTWDTRLPGFWCNDPRDPERLMLWVNRKLRVFLWDGLVEVSPTRGIDLDFDLPVKYGIQNVYSRWKGNYIATIYSDPDHVRSNLRFLIWDAADFSDPIGPPSEGADHTSPADTEQVSPAAVYQPCADDIAGLIGTLGMVIGVFQSRILFLDQDGWICSVDLDGSHSPESYSRHFFLPSDWIGTDDTLLVALTAKNEIAFAKEDELAVIKRGLESCQKVRLPSVVAAEMASSASGSAST</sequence>
<dbReference type="EMBL" id="JAULSY010000156">
    <property type="protein sequence ID" value="KAK0661187.1"/>
    <property type="molecule type" value="Genomic_DNA"/>
</dbReference>